<evidence type="ECO:0000313" key="3">
    <source>
        <dbReference type="Proteomes" id="UP001305647"/>
    </source>
</evidence>
<keyword evidence="3" id="KW-1185">Reference proteome</keyword>
<sequence length="346" mass="39827">MATRLTTIDWVNKVDGFPDPERDPQRYSEEMKRLYTLTWKDDQGSFPIGYVPLSVLEALENTHADIRGPMDVDHEARTICLFQEPATEPERTKLVGRLTAYWRHNHTFRILDGWRNELWPVYGRSGELLFSIERVAMGLFGNARFGVHMVAFLRRNDGNSRYGFRIWVPKRAANKSTYPGMLDNTVAGGLMTNEDPFECIVREADEEASLPEDFMRKNTKETGTITYIYITDERAGGEQGWIYPECQWVYDLELPADGSVTPSPKDGEVESFSLHTVEEIQEQMAQGLWKPNCALVMLDFFARHGVLTPENEPQYDELQARAHRFIPFPGPHWPSWQHASPPERKA</sequence>
<protein>
    <recommendedName>
        <fullName evidence="1">Nudix hydrolase domain-containing protein</fullName>
    </recommendedName>
</protein>
<evidence type="ECO:0000259" key="1">
    <source>
        <dbReference type="PROSITE" id="PS51462"/>
    </source>
</evidence>
<dbReference type="InterPro" id="IPR031804">
    <property type="entry name" value="DUF4743"/>
</dbReference>
<dbReference type="PANTHER" id="PTHR13622">
    <property type="entry name" value="THIAMIN PYROPHOSPHOKINASE"/>
    <property type="match status" value="1"/>
</dbReference>
<dbReference type="EMBL" id="MU863628">
    <property type="protein sequence ID" value="KAK4103528.1"/>
    <property type="molecule type" value="Genomic_DNA"/>
</dbReference>
<reference evidence="2" key="2">
    <citation type="submission" date="2023-05" db="EMBL/GenBank/DDBJ databases">
        <authorList>
            <consortium name="Lawrence Berkeley National Laboratory"/>
            <person name="Steindorff A."/>
            <person name="Hensen N."/>
            <person name="Bonometti L."/>
            <person name="Westerberg I."/>
            <person name="Brannstrom I.O."/>
            <person name="Guillou S."/>
            <person name="Cros-Aarteil S."/>
            <person name="Calhoun S."/>
            <person name="Haridas S."/>
            <person name="Kuo A."/>
            <person name="Mondo S."/>
            <person name="Pangilinan J."/>
            <person name="Riley R."/>
            <person name="Labutti K."/>
            <person name="Andreopoulos B."/>
            <person name="Lipzen A."/>
            <person name="Chen C."/>
            <person name="Yanf M."/>
            <person name="Daum C."/>
            <person name="Ng V."/>
            <person name="Clum A."/>
            <person name="Ohm R."/>
            <person name="Martin F."/>
            <person name="Silar P."/>
            <person name="Natvig D."/>
            <person name="Lalanne C."/>
            <person name="Gautier V."/>
            <person name="Ament-Velasquez S.L."/>
            <person name="Kruys A."/>
            <person name="Hutchinson M.I."/>
            <person name="Powell A.J."/>
            <person name="Barry K."/>
            <person name="Miller A.N."/>
            <person name="Grigoriev I.V."/>
            <person name="Debuchy R."/>
            <person name="Gladieux P."/>
            <person name="Thoren M.H."/>
            <person name="Johannesson H."/>
        </authorList>
    </citation>
    <scope>NUCLEOTIDE SEQUENCE</scope>
    <source>
        <strain evidence="2">CBS 757.83</strain>
    </source>
</reference>
<dbReference type="Gene3D" id="3.90.79.10">
    <property type="entry name" value="Nucleoside Triphosphate Pyrophosphohydrolase"/>
    <property type="match status" value="1"/>
</dbReference>
<dbReference type="CDD" id="cd03676">
    <property type="entry name" value="NUDIX_Tnr3_like"/>
    <property type="match status" value="1"/>
</dbReference>
<dbReference type="Pfam" id="PF15916">
    <property type="entry name" value="DUF4743"/>
    <property type="match status" value="1"/>
</dbReference>
<dbReference type="InterPro" id="IPR015797">
    <property type="entry name" value="NUDIX_hydrolase-like_dom_sf"/>
</dbReference>
<dbReference type="SUPFAM" id="SSF55811">
    <property type="entry name" value="Nudix"/>
    <property type="match status" value="1"/>
</dbReference>
<evidence type="ECO:0000313" key="2">
    <source>
        <dbReference type="EMBL" id="KAK4103528.1"/>
    </source>
</evidence>
<dbReference type="PROSITE" id="PS51462">
    <property type="entry name" value="NUDIX"/>
    <property type="match status" value="1"/>
</dbReference>
<feature type="domain" description="Nudix hydrolase" evidence="1">
    <location>
        <begin position="142"/>
        <end position="297"/>
    </location>
</feature>
<dbReference type="PANTHER" id="PTHR13622:SF8">
    <property type="entry name" value="THIAMIN PYROPHOSPHOKINASE 1"/>
    <property type="match status" value="1"/>
</dbReference>
<name>A0AAN6T3K1_9PEZI</name>
<dbReference type="AlphaFoldDB" id="A0AAN6T3K1"/>
<dbReference type="InterPro" id="IPR000086">
    <property type="entry name" value="NUDIX_hydrolase_dom"/>
</dbReference>
<dbReference type="GO" id="GO:0044715">
    <property type="term" value="F:8-oxo-dGDP phosphatase activity"/>
    <property type="evidence" value="ECO:0007669"/>
    <property type="project" value="TreeGrafter"/>
</dbReference>
<accession>A0AAN6T3K1</accession>
<reference evidence="2" key="1">
    <citation type="journal article" date="2023" name="Mol. Phylogenet. Evol.">
        <title>Genome-scale phylogeny and comparative genomics of the fungal order Sordariales.</title>
        <authorList>
            <person name="Hensen N."/>
            <person name="Bonometti L."/>
            <person name="Westerberg I."/>
            <person name="Brannstrom I.O."/>
            <person name="Guillou S."/>
            <person name="Cros-Aarteil S."/>
            <person name="Calhoun S."/>
            <person name="Haridas S."/>
            <person name="Kuo A."/>
            <person name="Mondo S."/>
            <person name="Pangilinan J."/>
            <person name="Riley R."/>
            <person name="LaButti K."/>
            <person name="Andreopoulos B."/>
            <person name="Lipzen A."/>
            <person name="Chen C."/>
            <person name="Yan M."/>
            <person name="Daum C."/>
            <person name="Ng V."/>
            <person name="Clum A."/>
            <person name="Steindorff A."/>
            <person name="Ohm R.A."/>
            <person name="Martin F."/>
            <person name="Silar P."/>
            <person name="Natvig D.O."/>
            <person name="Lalanne C."/>
            <person name="Gautier V."/>
            <person name="Ament-Velasquez S.L."/>
            <person name="Kruys A."/>
            <person name="Hutchinson M.I."/>
            <person name="Powell A.J."/>
            <person name="Barry K."/>
            <person name="Miller A.N."/>
            <person name="Grigoriev I.V."/>
            <person name="Debuchy R."/>
            <person name="Gladieux P."/>
            <person name="Hiltunen Thoren M."/>
            <person name="Johannesson H."/>
        </authorList>
    </citation>
    <scope>NUCLEOTIDE SEQUENCE</scope>
    <source>
        <strain evidence="2">CBS 757.83</strain>
    </source>
</reference>
<organism evidence="2 3">
    <name type="scientific">Parathielavia hyrcaniae</name>
    <dbReference type="NCBI Taxonomy" id="113614"/>
    <lineage>
        <taxon>Eukaryota</taxon>
        <taxon>Fungi</taxon>
        <taxon>Dikarya</taxon>
        <taxon>Ascomycota</taxon>
        <taxon>Pezizomycotina</taxon>
        <taxon>Sordariomycetes</taxon>
        <taxon>Sordariomycetidae</taxon>
        <taxon>Sordariales</taxon>
        <taxon>Chaetomiaceae</taxon>
        <taxon>Parathielavia</taxon>
    </lineage>
</organism>
<dbReference type="FunFam" id="3.90.79.10:FF:000019">
    <property type="entry name" value="Thiamin pyrophosphokinase, putative"/>
    <property type="match status" value="1"/>
</dbReference>
<gene>
    <name evidence="2" type="ORF">N658DRAFT_494012</name>
</gene>
<dbReference type="Pfam" id="PF00293">
    <property type="entry name" value="NUDIX"/>
    <property type="match status" value="1"/>
</dbReference>
<proteinExistence type="predicted"/>
<dbReference type="Proteomes" id="UP001305647">
    <property type="component" value="Unassembled WGS sequence"/>
</dbReference>
<comment type="caution">
    <text evidence="2">The sequence shown here is derived from an EMBL/GenBank/DDBJ whole genome shotgun (WGS) entry which is preliminary data.</text>
</comment>